<evidence type="ECO:0000313" key="11">
    <source>
        <dbReference type="Proteomes" id="UP000051036"/>
    </source>
</evidence>
<dbReference type="InterPro" id="IPR011053">
    <property type="entry name" value="Single_hybrid_motif"/>
</dbReference>
<keyword evidence="4 8" id="KW-0276">Fatty acid metabolism</keyword>
<accession>A0A0R1U769</accession>
<dbReference type="RefSeq" id="WP_057799620.1">
    <property type="nucleotide sequence ID" value="NZ_AZFM01000032.1"/>
</dbReference>
<dbReference type="OrthoDB" id="9811735at2"/>
<keyword evidence="6 8" id="KW-0275">Fatty acid biosynthesis</keyword>
<dbReference type="PANTHER" id="PTHR45266:SF3">
    <property type="entry name" value="OXALOACETATE DECARBOXYLASE ALPHA CHAIN"/>
    <property type="match status" value="1"/>
</dbReference>
<dbReference type="GO" id="GO:0003989">
    <property type="term" value="F:acetyl-CoA carboxylase activity"/>
    <property type="evidence" value="ECO:0007669"/>
    <property type="project" value="InterPro"/>
</dbReference>
<evidence type="ECO:0000256" key="6">
    <source>
        <dbReference type="ARBA" id="ARBA00023160"/>
    </source>
</evidence>
<organism evidence="10 11">
    <name type="scientific">Lactobacillus kalixensis DSM 16043</name>
    <dbReference type="NCBI Taxonomy" id="1423763"/>
    <lineage>
        <taxon>Bacteria</taxon>
        <taxon>Bacillati</taxon>
        <taxon>Bacillota</taxon>
        <taxon>Bacilli</taxon>
        <taxon>Lactobacillales</taxon>
        <taxon>Lactobacillaceae</taxon>
        <taxon>Lactobacillus</taxon>
    </lineage>
</organism>
<evidence type="ECO:0000256" key="7">
    <source>
        <dbReference type="ARBA" id="ARBA00023267"/>
    </source>
</evidence>
<dbReference type="PRINTS" id="PR01071">
    <property type="entry name" value="ACOABIOTINCC"/>
</dbReference>
<dbReference type="PROSITE" id="PS00188">
    <property type="entry name" value="BIOTIN"/>
    <property type="match status" value="1"/>
</dbReference>
<dbReference type="GO" id="GO:0006633">
    <property type="term" value="P:fatty acid biosynthetic process"/>
    <property type="evidence" value="ECO:0007669"/>
    <property type="project" value="UniProtKB-UniPathway"/>
</dbReference>
<dbReference type="NCBIfam" id="TIGR00531">
    <property type="entry name" value="BCCP"/>
    <property type="match status" value="1"/>
</dbReference>
<dbReference type="Gene3D" id="2.40.50.100">
    <property type="match status" value="1"/>
</dbReference>
<comment type="function">
    <text evidence="8">This protein is a component of the acetyl coenzyme A carboxylase complex; first, biotin carboxylase catalyzes the carboxylation of the carrier protein and then the transcarboxylase transfers the carboxyl group to form malonyl-CoA.</text>
</comment>
<evidence type="ECO:0000256" key="8">
    <source>
        <dbReference type="RuleBase" id="RU364072"/>
    </source>
</evidence>
<sequence length="151" mass="16692">MELTDIQKIMDQFENSDIRELKIDDGSFHLYLSKNRLNQTVKSEATASNTPVKEEITEKIPVKPEEAAPDENLAEVKAPIVGMVYLQAKPGQAPFVKPGDHINAGDTVCIIEAMKMLTEVKSEVSGVVSSIEVENEDLVEVDQPLILVKED</sequence>
<dbReference type="PATRIC" id="fig|1423763.3.peg.1181"/>
<keyword evidence="7 8" id="KW-0092">Biotin</keyword>
<evidence type="ECO:0000256" key="1">
    <source>
        <dbReference type="ARBA" id="ARBA00005194"/>
    </source>
</evidence>
<evidence type="ECO:0000256" key="3">
    <source>
        <dbReference type="ARBA" id="ARBA00022516"/>
    </source>
</evidence>
<proteinExistence type="predicted"/>
<dbReference type="UniPathway" id="UPA00094"/>
<evidence type="ECO:0000313" key="10">
    <source>
        <dbReference type="EMBL" id="KRL89056.1"/>
    </source>
</evidence>
<keyword evidence="5 8" id="KW-0443">Lipid metabolism</keyword>
<evidence type="ECO:0000259" key="9">
    <source>
        <dbReference type="PROSITE" id="PS50968"/>
    </source>
</evidence>
<evidence type="ECO:0000256" key="2">
    <source>
        <dbReference type="ARBA" id="ARBA00017562"/>
    </source>
</evidence>
<dbReference type="AlphaFoldDB" id="A0A0R1U769"/>
<dbReference type="GO" id="GO:0009317">
    <property type="term" value="C:acetyl-CoA carboxylase complex"/>
    <property type="evidence" value="ECO:0007669"/>
    <property type="project" value="InterPro"/>
</dbReference>
<evidence type="ECO:0000256" key="5">
    <source>
        <dbReference type="ARBA" id="ARBA00023098"/>
    </source>
</evidence>
<dbReference type="InterPro" id="IPR050709">
    <property type="entry name" value="Biotin_Carboxyl_Carrier/Decarb"/>
</dbReference>
<dbReference type="InterPro" id="IPR001249">
    <property type="entry name" value="AcCoA_biotinCC"/>
</dbReference>
<evidence type="ECO:0000256" key="4">
    <source>
        <dbReference type="ARBA" id="ARBA00022832"/>
    </source>
</evidence>
<dbReference type="SUPFAM" id="SSF51230">
    <property type="entry name" value="Single hybrid motif"/>
    <property type="match status" value="1"/>
</dbReference>
<dbReference type="Pfam" id="PF00364">
    <property type="entry name" value="Biotin_lipoyl"/>
    <property type="match status" value="1"/>
</dbReference>
<keyword evidence="11" id="KW-1185">Reference proteome</keyword>
<dbReference type="CDD" id="cd06850">
    <property type="entry name" value="biotinyl_domain"/>
    <property type="match status" value="1"/>
</dbReference>
<comment type="caution">
    <text evidence="10">The sequence shown here is derived from an EMBL/GenBank/DDBJ whole genome shotgun (WGS) entry which is preliminary data.</text>
</comment>
<dbReference type="PANTHER" id="PTHR45266">
    <property type="entry name" value="OXALOACETATE DECARBOXYLASE ALPHA CHAIN"/>
    <property type="match status" value="1"/>
</dbReference>
<feature type="domain" description="Lipoyl-binding" evidence="9">
    <location>
        <begin position="73"/>
        <end position="149"/>
    </location>
</feature>
<dbReference type="STRING" id="1423763.FC46_GL001165"/>
<name>A0A0R1U769_9LACO</name>
<keyword evidence="3 8" id="KW-0444">Lipid biosynthesis</keyword>
<dbReference type="InterPro" id="IPR000089">
    <property type="entry name" value="Biotin_lipoyl"/>
</dbReference>
<dbReference type="Proteomes" id="UP000051036">
    <property type="component" value="Unassembled WGS sequence"/>
</dbReference>
<comment type="pathway">
    <text evidence="1 8">Lipid metabolism; fatty acid biosynthesis.</text>
</comment>
<dbReference type="EMBL" id="AZFM01000032">
    <property type="protein sequence ID" value="KRL89056.1"/>
    <property type="molecule type" value="Genomic_DNA"/>
</dbReference>
<dbReference type="InterPro" id="IPR001882">
    <property type="entry name" value="Biotin_BS"/>
</dbReference>
<gene>
    <name evidence="10" type="ORF">FC46_GL001165</name>
</gene>
<protein>
    <recommendedName>
        <fullName evidence="2 8">Biotin carboxyl carrier protein of acetyl-CoA carboxylase</fullName>
    </recommendedName>
</protein>
<reference evidence="10 11" key="1">
    <citation type="journal article" date="2015" name="Genome Announc.">
        <title>Expanding the biotechnology potential of lactobacilli through comparative genomics of 213 strains and associated genera.</title>
        <authorList>
            <person name="Sun Z."/>
            <person name="Harris H.M."/>
            <person name="McCann A."/>
            <person name="Guo C."/>
            <person name="Argimon S."/>
            <person name="Zhang W."/>
            <person name="Yang X."/>
            <person name="Jeffery I.B."/>
            <person name="Cooney J.C."/>
            <person name="Kagawa T.F."/>
            <person name="Liu W."/>
            <person name="Song Y."/>
            <person name="Salvetti E."/>
            <person name="Wrobel A."/>
            <person name="Rasinkangas P."/>
            <person name="Parkhill J."/>
            <person name="Rea M.C."/>
            <person name="O'Sullivan O."/>
            <person name="Ritari J."/>
            <person name="Douillard F.P."/>
            <person name="Paul Ross R."/>
            <person name="Yang R."/>
            <person name="Briner A.E."/>
            <person name="Felis G.E."/>
            <person name="de Vos W.M."/>
            <person name="Barrangou R."/>
            <person name="Klaenhammer T.R."/>
            <person name="Caufield P.W."/>
            <person name="Cui Y."/>
            <person name="Zhang H."/>
            <person name="O'Toole P.W."/>
        </authorList>
    </citation>
    <scope>NUCLEOTIDE SEQUENCE [LARGE SCALE GENOMIC DNA]</scope>
    <source>
        <strain evidence="10 11">DSM 16043</strain>
    </source>
</reference>
<dbReference type="PROSITE" id="PS50968">
    <property type="entry name" value="BIOTINYL_LIPOYL"/>
    <property type="match status" value="1"/>
</dbReference>